<evidence type="ECO:0000259" key="15">
    <source>
        <dbReference type="PROSITE" id="PS51747"/>
    </source>
</evidence>
<reference evidence="17" key="1">
    <citation type="journal article" date="2011" name="Stand. Genomic Sci.">
        <title>Non-contiguous finished genome sequence of the opportunistic oral pathogen Prevotella multisaccharivorax type strain (PPPA20).</title>
        <authorList>
            <person name="Pati A."/>
            <person name="Gronow S."/>
            <person name="Lu M."/>
            <person name="Lapidus A."/>
            <person name="Nolan M."/>
            <person name="Lucas S."/>
            <person name="Hammon N."/>
            <person name="Deshpande S."/>
            <person name="Cheng J.F."/>
            <person name="Tapia R."/>
            <person name="Han C."/>
            <person name="Goodwin L."/>
            <person name="Pitluck S."/>
            <person name="Liolios K."/>
            <person name="Pagani I."/>
            <person name="Mavromatis K."/>
            <person name="Mikhailova N."/>
            <person name="Huntemann M."/>
            <person name="Chen A."/>
            <person name="Palaniappan K."/>
            <person name="Land M."/>
            <person name="Hauser L."/>
            <person name="Detter J.C."/>
            <person name="Brambilla E.M."/>
            <person name="Rohde M."/>
            <person name="Goker M."/>
            <person name="Woyke T."/>
            <person name="Bristow J."/>
            <person name="Eisen J.A."/>
            <person name="Markowitz V."/>
            <person name="Hugenholtz P."/>
            <person name="Kyrpides N.C."/>
            <person name="Klenk H.P."/>
            <person name="Ivanova N."/>
        </authorList>
    </citation>
    <scope>NUCLEOTIDE SEQUENCE [LARGE SCALE GENOMIC DNA]</scope>
    <source>
        <strain evidence="17">DSM 17128</strain>
    </source>
</reference>
<keyword evidence="7 14" id="KW-0378">Hydrolase</keyword>
<dbReference type="AlphaFoldDB" id="F8N9M2"/>
<dbReference type="InterPro" id="IPR016193">
    <property type="entry name" value="Cytidine_deaminase-like"/>
</dbReference>
<dbReference type="GO" id="GO:0055086">
    <property type="term" value="P:nucleobase-containing small molecule metabolic process"/>
    <property type="evidence" value="ECO:0007669"/>
    <property type="project" value="UniProtKB-ARBA"/>
</dbReference>
<dbReference type="Pfam" id="PF00383">
    <property type="entry name" value="dCMP_cyt_deam_1"/>
    <property type="match status" value="1"/>
</dbReference>
<feature type="domain" description="CMP/dCMP-type deaminase" evidence="15">
    <location>
        <begin position="20"/>
        <end position="156"/>
    </location>
</feature>
<comment type="catalytic activity">
    <reaction evidence="10 14">
        <text>2'-deoxycytidine + H2O + H(+) = 2'-deoxyuridine + NH4(+)</text>
        <dbReference type="Rhea" id="RHEA:13433"/>
        <dbReference type="ChEBI" id="CHEBI:15377"/>
        <dbReference type="ChEBI" id="CHEBI:15378"/>
        <dbReference type="ChEBI" id="CHEBI:15698"/>
        <dbReference type="ChEBI" id="CHEBI:16450"/>
        <dbReference type="ChEBI" id="CHEBI:28938"/>
        <dbReference type="EC" id="3.5.4.5"/>
    </reaction>
</comment>
<comment type="catalytic activity">
    <reaction evidence="11 14">
        <text>cytidine + H2O + H(+) = uridine + NH4(+)</text>
        <dbReference type="Rhea" id="RHEA:16069"/>
        <dbReference type="ChEBI" id="CHEBI:15377"/>
        <dbReference type="ChEBI" id="CHEBI:15378"/>
        <dbReference type="ChEBI" id="CHEBI:16704"/>
        <dbReference type="ChEBI" id="CHEBI:17562"/>
        <dbReference type="ChEBI" id="CHEBI:28938"/>
        <dbReference type="EC" id="3.5.4.5"/>
    </reaction>
</comment>
<evidence type="ECO:0000256" key="10">
    <source>
        <dbReference type="ARBA" id="ARBA00049252"/>
    </source>
</evidence>
<dbReference type="PROSITE" id="PS51747">
    <property type="entry name" value="CYT_DCMP_DEAMINASES_2"/>
    <property type="match status" value="1"/>
</dbReference>
<dbReference type="InterPro" id="IPR006262">
    <property type="entry name" value="Cyt_deam_tetra"/>
</dbReference>
<feature type="binding site" evidence="13">
    <location>
        <position position="111"/>
    </location>
    <ligand>
        <name>Zn(2+)</name>
        <dbReference type="ChEBI" id="CHEBI:29105"/>
        <note>catalytic</note>
    </ligand>
</feature>
<name>F8N9M2_9BACT</name>
<sequence length="162" mass="17910">MNRLHFESSYDSCSFDELTDNEKLLVEKARVATRNSYAPYSNFHVGAAVLLKNGQVVVGANQENAAFPSGLCAERTAVFAAQANYPDQPIVMLAIAASDAKGLREMPVSPCGSCRQVILQIESRYHQPVEILLSGTSRIYRFESIRDLLPLSFVDEDLQVEP</sequence>
<comment type="similarity">
    <text evidence="3 14">Belongs to the cytidine and deoxycytidylate deaminase family.</text>
</comment>
<evidence type="ECO:0000256" key="8">
    <source>
        <dbReference type="ARBA" id="ARBA00022833"/>
    </source>
</evidence>
<feature type="binding site" evidence="13">
    <location>
        <position position="114"/>
    </location>
    <ligand>
        <name>Zn(2+)</name>
        <dbReference type="ChEBI" id="CHEBI:29105"/>
        <note>catalytic</note>
    </ligand>
</feature>
<evidence type="ECO:0000256" key="14">
    <source>
        <dbReference type="RuleBase" id="RU364006"/>
    </source>
</evidence>
<evidence type="ECO:0000256" key="11">
    <source>
        <dbReference type="ARBA" id="ARBA00049558"/>
    </source>
</evidence>
<feature type="binding site" evidence="13">
    <location>
        <position position="72"/>
    </location>
    <ligand>
        <name>Zn(2+)</name>
        <dbReference type="ChEBI" id="CHEBI:29105"/>
        <note>catalytic</note>
    </ligand>
</feature>
<evidence type="ECO:0000313" key="17">
    <source>
        <dbReference type="Proteomes" id="UP000002772"/>
    </source>
</evidence>
<dbReference type="GO" id="GO:0042802">
    <property type="term" value="F:identical protein binding"/>
    <property type="evidence" value="ECO:0007669"/>
    <property type="project" value="UniProtKB-ARBA"/>
</dbReference>
<dbReference type="HOGENOM" id="CLU_097262_1_0_10"/>
<dbReference type="GO" id="GO:0008270">
    <property type="term" value="F:zinc ion binding"/>
    <property type="evidence" value="ECO:0007669"/>
    <property type="project" value="UniProtKB-UniRule"/>
</dbReference>
<dbReference type="PANTHER" id="PTHR11644:SF2">
    <property type="entry name" value="CYTIDINE DEAMINASE"/>
    <property type="match status" value="1"/>
</dbReference>
<protein>
    <recommendedName>
        <fullName evidence="5 14">Cytidine deaminase</fullName>
        <ecNumber evidence="4 14">3.5.4.5</ecNumber>
    </recommendedName>
    <alternativeName>
        <fullName evidence="9 14">Cytidine aminohydrolase</fullName>
    </alternativeName>
</protein>
<dbReference type="SUPFAM" id="SSF53927">
    <property type="entry name" value="Cytidine deaminase-like"/>
    <property type="match status" value="1"/>
</dbReference>
<evidence type="ECO:0000256" key="13">
    <source>
        <dbReference type="PIRSR" id="PIRSR606262-3"/>
    </source>
</evidence>
<dbReference type="OrthoDB" id="9795347at2"/>
<dbReference type="NCBIfam" id="NF004064">
    <property type="entry name" value="PRK05578.1"/>
    <property type="match status" value="1"/>
</dbReference>
<comment type="function">
    <text evidence="2 14">This enzyme scavenges exogenous and endogenous cytidine and 2'-deoxycytidine for UMP synthesis.</text>
</comment>
<evidence type="ECO:0000256" key="2">
    <source>
        <dbReference type="ARBA" id="ARBA00003949"/>
    </source>
</evidence>
<dbReference type="InterPro" id="IPR050202">
    <property type="entry name" value="Cyt/Deoxycyt_deaminase"/>
</dbReference>
<accession>F8N9M2</accession>
<dbReference type="Gene3D" id="3.40.140.10">
    <property type="entry name" value="Cytidine Deaminase, domain 2"/>
    <property type="match status" value="1"/>
</dbReference>
<dbReference type="PANTHER" id="PTHR11644">
    <property type="entry name" value="CYTIDINE DEAMINASE"/>
    <property type="match status" value="1"/>
</dbReference>
<gene>
    <name evidence="16" type="ORF">Premu_1235</name>
</gene>
<dbReference type="GO" id="GO:0005829">
    <property type="term" value="C:cytosol"/>
    <property type="evidence" value="ECO:0007669"/>
    <property type="project" value="TreeGrafter"/>
</dbReference>
<dbReference type="GO" id="GO:0072527">
    <property type="term" value="P:pyrimidine-containing compound metabolic process"/>
    <property type="evidence" value="ECO:0007669"/>
    <property type="project" value="UniProtKB-ARBA"/>
</dbReference>
<evidence type="ECO:0000256" key="3">
    <source>
        <dbReference type="ARBA" id="ARBA00006576"/>
    </source>
</evidence>
<evidence type="ECO:0000256" key="12">
    <source>
        <dbReference type="PIRSR" id="PIRSR606262-1"/>
    </source>
</evidence>
<dbReference type="NCBIfam" id="TIGR01354">
    <property type="entry name" value="cyt_deam_tetra"/>
    <property type="match status" value="1"/>
</dbReference>
<evidence type="ECO:0000256" key="1">
    <source>
        <dbReference type="ARBA" id="ARBA00001947"/>
    </source>
</evidence>
<keyword evidence="17" id="KW-1185">Reference proteome</keyword>
<dbReference type="PROSITE" id="PS00903">
    <property type="entry name" value="CYT_DCMP_DEAMINASES_1"/>
    <property type="match status" value="1"/>
</dbReference>
<keyword evidence="6 13" id="KW-0479">Metal-binding</keyword>
<evidence type="ECO:0000256" key="7">
    <source>
        <dbReference type="ARBA" id="ARBA00022801"/>
    </source>
</evidence>
<dbReference type="STRING" id="688246.Premu_1235"/>
<comment type="cofactor">
    <cofactor evidence="1 13 14">
        <name>Zn(2+)</name>
        <dbReference type="ChEBI" id="CHEBI:29105"/>
    </cofactor>
</comment>
<evidence type="ECO:0000313" key="16">
    <source>
        <dbReference type="EMBL" id="EGN56664.1"/>
    </source>
</evidence>
<dbReference type="EC" id="3.5.4.5" evidence="4 14"/>
<dbReference type="RefSeq" id="WP_007573893.1">
    <property type="nucleotide sequence ID" value="NZ_BPTS01000001.1"/>
</dbReference>
<dbReference type="CDD" id="cd01283">
    <property type="entry name" value="cytidine_deaminase"/>
    <property type="match status" value="1"/>
</dbReference>
<evidence type="ECO:0000256" key="4">
    <source>
        <dbReference type="ARBA" id="ARBA00012783"/>
    </source>
</evidence>
<dbReference type="InterPro" id="IPR016192">
    <property type="entry name" value="APOBEC/CMP_deaminase_Zn-bd"/>
</dbReference>
<evidence type="ECO:0000256" key="5">
    <source>
        <dbReference type="ARBA" id="ARBA00018266"/>
    </source>
</evidence>
<feature type="active site" description="Proton donor" evidence="12">
    <location>
        <position position="74"/>
    </location>
</feature>
<keyword evidence="8 13" id="KW-0862">Zinc</keyword>
<organism evidence="16 17">
    <name type="scientific">Hallella multisaccharivorax DSM 17128</name>
    <dbReference type="NCBI Taxonomy" id="688246"/>
    <lineage>
        <taxon>Bacteria</taxon>
        <taxon>Pseudomonadati</taxon>
        <taxon>Bacteroidota</taxon>
        <taxon>Bacteroidia</taxon>
        <taxon>Bacteroidales</taxon>
        <taxon>Prevotellaceae</taxon>
        <taxon>Hallella</taxon>
    </lineage>
</organism>
<dbReference type="GO" id="GO:0004126">
    <property type="term" value="F:cytidine deaminase activity"/>
    <property type="evidence" value="ECO:0007669"/>
    <property type="project" value="UniProtKB-UniRule"/>
</dbReference>
<dbReference type="EMBL" id="GL945017">
    <property type="protein sequence ID" value="EGN56664.1"/>
    <property type="molecule type" value="Genomic_DNA"/>
</dbReference>
<dbReference type="Proteomes" id="UP000002772">
    <property type="component" value="Unassembled WGS sequence"/>
</dbReference>
<evidence type="ECO:0000256" key="9">
    <source>
        <dbReference type="ARBA" id="ARBA00032005"/>
    </source>
</evidence>
<proteinExistence type="inferred from homology"/>
<dbReference type="InterPro" id="IPR002125">
    <property type="entry name" value="CMP_dCMP_dom"/>
</dbReference>
<evidence type="ECO:0000256" key="6">
    <source>
        <dbReference type="ARBA" id="ARBA00022723"/>
    </source>
</evidence>
<dbReference type="eggNOG" id="COG0295">
    <property type="taxonomic scope" value="Bacteria"/>
</dbReference>